<reference evidence="2" key="1">
    <citation type="submission" date="2018-02" db="EMBL/GenBank/DDBJ databases">
        <authorList>
            <person name="Cohen D.B."/>
            <person name="Kent A.D."/>
        </authorList>
    </citation>
    <scope>NUCLEOTIDE SEQUENCE [LARGE SCALE GENOMIC DNA]</scope>
</reference>
<sequence length="283" mass="32718">MSHFSVMLFIDVAKGQRMTDELLSAKINTALAPYDENMEVPEYIDEVVTLDRVAEIREQFPEDYEGMDDLAVMNEYHGRDNCRVDDTGNIVVLTTYNPDSKWDWWQIGGRFGGLLSKSGVEVSQGWIKDLDMETARKQARQSAEQEYDAFEEAVKGLEVPDDWDTVRERWGKDNIDQARAEYQNTEFNLAVGEKLKRYFWLSNPHEVFFVNKGGREAYVADAVGRVGCSYAVITTEGEYKARGDMGWFGMSSNESDTWREDYWTYFNSLDPESTYWVLLDMHI</sequence>
<dbReference type="GeneID" id="64766472"/>
<dbReference type="RefSeq" id="YP_010059241.1">
    <property type="nucleotide sequence ID" value="NC_054724.1"/>
</dbReference>
<protein>
    <submittedName>
        <fullName evidence="1">Uncharacterized protein</fullName>
    </submittedName>
</protein>
<proteinExistence type="predicted"/>
<evidence type="ECO:0000313" key="1">
    <source>
        <dbReference type="EMBL" id="AVO25138.1"/>
    </source>
</evidence>
<evidence type="ECO:0000313" key="2">
    <source>
        <dbReference type="Proteomes" id="UP000241290"/>
    </source>
</evidence>
<name>A0A2P1JXU3_9CAUD</name>
<accession>A0A2P1JXU3</accession>
<dbReference type="KEGG" id="vg:64766472"/>
<organism evidence="1 2">
    <name type="scientific">Rhodococcus phage Finch</name>
    <dbReference type="NCBI Taxonomy" id="2094144"/>
    <lineage>
        <taxon>Viruses</taxon>
        <taxon>Duplodnaviria</taxon>
        <taxon>Heunggongvirae</taxon>
        <taxon>Uroviricota</taxon>
        <taxon>Caudoviricetes</taxon>
        <taxon>Finchvirus</taxon>
        <taxon>Finchvirus finch</taxon>
    </lineage>
</organism>
<dbReference type="Proteomes" id="UP000241290">
    <property type="component" value="Genome"/>
</dbReference>
<gene>
    <name evidence="1" type="primary">219</name>
    <name evidence="1" type="ORF">SEA_FINCH_219</name>
</gene>
<keyword evidence="2" id="KW-1185">Reference proteome</keyword>
<dbReference type="EMBL" id="MG962366">
    <property type="protein sequence ID" value="AVO25138.1"/>
    <property type="molecule type" value="Genomic_DNA"/>
</dbReference>